<dbReference type="AlphaFoldDB" id="D2C1B7"/>
<keyword evidence="2" id="KW-1185">Reference proteome</keyword>
<gene>
    <name evidence="1" type="ordered locus">Dd586_0180</name>
</gene>
<dbReference type="PROSITE" id="PS52050">
    <property type="entry name" value="WYL"/>
    <property type="match status" value="1"/>
</dbReference>
<dbReference type="RefSeq" id="WP_012882930.1">
    <property type="nucleotide sequence ID" value="NC_013592.1"/>
</dbReference>
<name>D2C1B7_DICZ5</name>
<sequence length="96" mass="10708">MLELIIDAINKRKEIIFTYSGLNRTAQPAAVGVSTAGNIVLRCFQTKGAHVTAGHEWDLCRVDQISNLSITENVFDDDPPNYRKGDRGMQKIFAEL</sequence>
<evidence type="ECO:0000313" key="1">
    <source>
        <dbReference type="EMBL" id="ACZ75078.1"/>
    </source>
</evidence>
<dbReference type="OrthoDB" id="1493123at2"/>
<organism evidence="1 2">
    <name type="scientific">Dickeya zeae (strain Ech586)</name>
    <name type="common">Dickeya dadantii (strain Ech586)</name>
    <dbReference type="NCBI Taxonomy" id="590409"/>
    <lineage>
        <taxon>Bacteria</taxon>
        <taxon>Pseudomonadati</taxon>
        <taxon>Pseudomonadota</taxon>
        <taxon>Gammaproteobacteria</taxon>
        <taxon>Enterobacterales</taxon>
        <taxon>Pectobacteriaceae</taxon>
        <taxon>Dickeya</taxon>
        <taxon>Dickeya parazeae</taxon>
    </lineage>
</organism>
<reference evidence="1" key="1">
    <citation type="submission" date="2009-12" db="EMBL/GenBank/DDBJ databases">
        <title>Complete sequence of Dickeya dadantii Ech586.</title>
        <authorList>
            <consortium name="US DOE Joint Genome Institute"/>
            <person name="Lucas S."/>
            <person name="Copeland A."/>
            <person name="Lapidus A."/>
            <person name="Glavina del Rio T."/>
            <person name="Tice H."/>
            <person name="Bruce D."/>
            <person name="Goodwin L."/>
            <person name="Pitluck S."/>
            <person name="Munk A.C."/>
            <person name="Brettin T."/>
            <person name="Detter J.C."/>
            <person name="Han C."/>
            <person name="Tapia R."/>
            <person name="Larimer F."/>
            <person name="Land M."/>
            <person name="Hauser L."/>
            <person name="Kyrpides N."/>
            <person name="Mikhailova N."/>
            <person name="Balakrishnan V."/>
            <person name="Glasner J."/>
            <person name="Perna N.T."/>
        </authorList>
    </citation>
    <scope>NUCLEOTIDE SEQUENCE [LARGE SCALE GENOMIC DNA]</scope>
    <source>
        <strain evidence="1">Ech586</strain>
    </source>
</reference>
<evidence type="ECO:0008006" key="3">
    <source>
        <dbReference type="Google" id="ProtNLM"/>
    </source>
</evidence>
<dbReference type="HOGENOM" id="CLU_152989_0_1_6"/>
<protein>
    <recommendedName>
        <fullName evidence="3">WYL domain-containing protein</fullName>
    </recommendedName>
</protein>
<proteinExistence type="predicted"/>
<evidence type="ECO:0000313" key="2">
    <source>
        <dbReference type="Proteomes" id="UP000001446"/>
    </source>
</evidence>
<accession>D2C1B7</accession>
<dbReference type="eggNOG" id="ENOG5033A4D">
    <property type="taxonomic scope" value="Bacteria"/>
</dbReference>
<dbReference type="KEGG" id="ddc:Dd586_0180"/>
<dbReference type="EMBL" id="CP001836">
    <property type="protein sequence ID" value="ACZ75078.1"/>
    <property type="molecule type" value="Genomic_DNA"/>
</dbReference>
<dbReference type="Proteomes" id="UP000001446">
    <property type="component" value="Chromosome"/>
</dbReference>